<name>A0A4Q2U742_9HYPH</name>
<protein>
    <submittedName>
        <fullName evidence="2">Uncharacterized protein</fullName>
    </submittedName>
</protein>
<feature type="compositionally biased region" description="Low complexity" evidence="1">
    <location>
        <begin position="39"/>
        <end position="50"/>
    </location>
</feature>
<organism evidence="2 3">
    <name type="scientific">Lichenibacterium minor</name>
    <dbReference type="NCBI Taxonomy" id="2316528"/>
    <lineage>
        <taxon>Bacteria</taxon>
        <taxon>Pseudomonadati</taxon>
        <taxon>Pseudomonadota</taxon>
        <taxon>Alphaproteobacteria</taxon>
        <taxon>Hyphomicrobiales</taxon>
        <taxon>Lichenihabitantaceae</taxon>
        <taxon>Lichenibacterium</taxon>
    </lineage>
</organism>
<sequence length="111" mass="11478">MAIRFVDVGSGKGEEAEPPPVRRGSREAGPEIEPEAEPEASPGGEAPLPGLTHAKPEPKQRGRKKPMAAAGPDRAEAAGAPSAPLLDGLLPELQAHAKPTPKPRGRKKAFG</sequence>
<evidence type="ECO:0000256" key="1">
    <source>
        <dbReference type="SAM" id="MobiDB-lite"/>
    </source>
</evidence>
<feature type="compositionally biased region" description="Low complexity" evidence="1">
    <location>
        <begin position="68"/>
        <end position="81"/>
    </location>
</feature>
<proteinExistence type="predicted"/>
<dbReference type="Proteomes" id="UP000290759">
    <property type="component" value="Unassembled WGS sequence"/>
</dbReference>
<keyword evidence="3" id="KW-1185">Reference proteome</keyword>
<feature type="compositionally biased region" description="Basic residues" evidence="1">
    <location>
        <begin position="99"/>
        <end position="111"/>
    </location>
</feature>
<accession>A0A4Q2U742</accession>
<reference evidence="2 3" key="2">
    <citation type="submission" date="2019-02" db="EMBL/GenBank/DDBJ databases">
        <title>'Lichenibacterium ramalinii' gen. nov. sp. nov., 'Lichenibacterium minor' gen. nov. sp. nov.</title>
        <authorList>
            <person name="Pankratov T."/>
        </authorList>
    </citation>
    <scope>NUCLEOTIDE SEQUENCE [LARGE SCALE GENOMIC DNA]</scope>
    <source>
        <strain evidence="2 3">RmlP026</strain>
    </source>
</reference>
<gene>
    <name evidence="2" type="ORF">D3273_09295</name>
</gene>
<evidence type="ECO:0000313" key="2">
    <source>
        <dbReference type="EMBL" id="RYC32220.1"/>
    </source>
</evidence>
<comment type="caution">
    <text evidence="2">The sequence shown here is derived from an EMBL/GenBank/DDBJ whole genome shotgun (WGS) entry which is preliminary data.</text>
</comment>
<reference evidence="2 3" key="1">
    <citation type="submission" date="2018-12" db="EMBL/GenBank/DDBJ databases">
        <authorList>
            <person name="Grouzdev D.S."/>
            <person name="Krutkina M.S."/>
        </authorList>
    </citation>
    <scope>NUCLEOTIDE SEQUENCE [LARGE SCALE GENOMIC DNA]</scope>
    <source>
        <strain evidence="2 3">RmlP026</strain>
    </source>
</reference>
<dbReference type="RefSeq" id="WP_129225737.1">
    <property type="nucleotide sequence ID" value="NZ_QYBB01000008.1"/>
</dbReference>
<feature type="region of interest" description="Disordered" evidence="1">
    <location>
        <begin position="1"/>
        <end position="111"/>
    </location>
</feature>
<dbReference type="AlphaFoldDB" id="A0A4Q2U742"/>
<dbReference type="EMBL" id="QYBB01000008">
    <property type="protein sequence ID" value="RYC32220.1"/>
    <property type="molecule type" value="Genomic_DNA"/>
</dbReference>
<evidence type="ECO:0000313" key="3">
    <source>
        <dbReference type="Proteomes" id="UP000290759"/>
    </source>
</evidence>